<dbReference type="SUPFAM" id="SSF46689">
    <property type="entry name" value="Homeodomain-like"/>
    <property type="match status" value="1"/>
</dbReference>
<dbReference type="EMBL" id="JAFFZM010000015">
    <property type="protein sequence ID" value="MBO8201347.1"/>
    <property type="molecule type" value="Genomic_DNA"/>
</dbReference>
<feature type="DNA-binding region" description="H-T-H motif" evidence="4">
    <location>
        <begin position="39"/>
        <end position="58"/>
    </location>
</feature>
<dbReference type="PROSITE" id="PS50977">
    <property type="entry name" value="HTH_TETR_2"/>
    <property type="match status" value="1"/>
</dbReference>
<dbReference type="SUPFAM" id="SSF48498">
    <property type="entry name" value="Tetracyclin repressor-like, C-terminal domain"/>
    <property type="match status" value="1"/>
</dbReference>
<evidence type="ECO:0000259" key="5">
    <source>
        <dbReference type="PROSITE" id="PS50977"/>
    </source>
</evidence>
<dbReference type="InterPro" id="IPR050109">
    <property type="entry name" value="HTH-type_TetR-like_transc_reg"/>
</dbReference>
<evidence type="ECO:0000313" key="6">
    <source>
        <dbReference type="EMBL" id="MBO8201347.1"/>
    </source>
</evidence>
<dbReference type="Gene3D" id="1.10.357.10">
    <property type="entry name" value="Tetracycline Repressor, domain 2"/>
    <property type="match status" value="1"/>
</dbReference>
<evidence type="ECO:0000256" key="3">
    <source>
        <dbReference type="ARBA" id="ARBA00023163"/>
    </source>
</evidence>
<dbReference type="InterPro" id="IPR009057">
    <property type="entry name" value="Homeodomain-like_sf"/>
</dbReference>
<sequence>MTPPPAPRTARNRRADARRSRASILQAAIRLLNERPDASVEAIATAAGVTRQTVYAHFPAREQLLAAALDRLTEQTVAAMAAADPDSGPAADALLRLLDAAERAAGEYPALTRMLSTLPASAQQDAERHVPVAELLERVVRRGQADGEFDDRLPAGWLVTATIALAHAADAEAEAGRLTSQEARDTLRTSLLRLLGATRVPRAAGAEGTRADPGEGRTG</sequence>
<reference evidence="6 7" key="1">
    <citation type="submission" date="2021-02" db="EMBL/GenBank/DDBJ databases">
        <title>Streptomyces spirodelae sp. nov., isolated from duckweed.</title>
        <authorList>
            <person name="Saimee Y."/>
            <person name="Duangmal K."/>
        </authorList>
    </citation>
    <scope>NUCLEOTIDE SEQUENCE [LARGE SCALE GENOMIC DNA]</scope>
    <source>
        <strain evidence="6 7">DSM 42105</strain>
    </source>
</reference>
<dbReference type="GeneID" id="96261693"/>
<evidence type="ECO:0000256" key="1">
    <source>
        <dbReference type="ARBA" id="ARBA00023015"/>
    </source>
</evidence>
<dbReference type="InterPro" id="IPR001647">
    <property type="entry name" value="HTH_TetR"/>
</dbReference>
<dbReference type="PANTHER" id="PTHR30055:SF234">
    <property type="entry name" value="HTH-TYPE TRANSCRIPTIONAL REGULATOR BETI"/>
    <property type="match status" value="1"/>
</dbReference>
<evidence type="ECO:0000313" key="7">
    <source>
        <dbReference type="Proteomes" id="UP000721954"/>
    </source>
</evidence>
<proteinExistence type="predicted"/>
<dbReference type="PANTHER" id="PTHR30055">
    <property type="entry name" value="HTH-TYPE TRANSCRIPTIONAL REGULATOR RUTR"/>
    <property type="match status" value="1"/>
</dbReference>
<protein>
    <submittedName>
        <fullName evidence="6">Helix-turn-helix transcriptional regulator</fullName>
    </submittedName>
</protein>
<gene>
    <name evidence="6" type="ORF">JW613_24065</name>
</gene>
<name>A0ABS3Y119_9ACTN</name>
<dbReference type="RefSeq" id="WP_209213027.1">
    <property type="nucleotide sequence ID" value="NZ_JAFFZM010000015.1"/>
</dbReference>
<evidence type="ECO:0000256" key="2">
    <source>
        <dbReference type="ARBA" id="ARBA00023125"/>
    </source>
</evidence>
<feature type="domain" description="HTH tetR-type" evidence="5">
    <location>
        <begin position="18"/>
        <end position="76"/>
    </location>
</feature>
<keyword evidence="2 4" id="KW-0238">DNA-binding</keyword>
<keyword evidence="7" id="KW-1185">Reference proteome</keyword>
<evidence type="ECO:0000256" key="4">
    <source>
        <dbReference type="PROSITE-ProRule" id="PRU00335"/>
    </source>
</evidence>
<comment type="caution">
    <text evidence="6">The sequence shown here is derived from an EMBL/GenBank/DDBJ whole genome shotgun (WGS) entry which is preliminary data.</text>
</comment>
<dbReference type="Proteomes" id="UP000721954">
    <property type="component" value="Unassembled WGS sequence"/>
</dbReference>
<dbReference type="InterPro" id="IPR036271">
    <property type="entry name" value="Tet_transcr_reg_TetR-rel_C_sf"/>
</dbReference>
<keyword evidence="3" id="KW-0804">Transcription</keyword>
<dbReference type="Pfam" id="PF00440">
    <property type="entry name" value="TetR_N"/>
    <property type="match status" value="1"/>
</dbReference>
<organism evidence="6 7">
    <name type="scientific">Streptomyces smyrnaeus</name>
    <dbReference type="NCBI Taxonomy" id="1387713"/>
    <lineage>
        <taxon>Bacteria</taxon>
        <taxon>Bacillati</taxon>
        <taxon>Actinomycetota</taxon>
        <taxon>Actinomycetes</taxon>
        <taxon>Kitasatosporales</taxon>
        <taxon>Streptomycetaceae</taxon>
        <taxon>Streptomyces</taxon>
    </lineage>
</organism>
<keyword evidence="1" id="KW-0805">Transcription regulation</keyword>
<accession>A0ABS3Y119</accession>